<protein>
    <recommendedName>
        <fullName evidence="2">Putative Flp pilus-assembly TadG-like N-terminal domain-containing protein</fullName>
    </recommendedName>
</protein>
<keyword evidence="1" id="KW-1133">Transmembrane helix</keyword>
<dbReference type="Pfam" id="PF13400">
    <property type="entry name" value="Tad"/>
    <property type="match status" value="1"/>
</dbReference>
<gene>
    <name evidence="3" type="ORF">M3D15_02755</name>
</gene>
<proteinExistence type="predicted"/>
<dbReference type="RefSeq" id="WP_206394617.1">
    <property type="nucleotide sequence ID" value="NZ_JAFDPW010000001.1"/>
</dbReference>
<keyword evidence="1" id="KW-0472">Membrane</keyword>
<sequence length="132" mass="14255">MLLLGYTVIALMLIAVLAAASSLYLAERRLVALADAAALTAAEHYDLSSAQLRDGRVEVQLDDANVDESVRHYIGQIDSTHFLSLEVVRAESHDGKSVEVELRAMWSPPIVSELLPELVELRASSSARAALG</sequence>
<evidence type="ECO:0000256" key="1">
    <source>
        <dbReference type="SAM" id="Phobius"/>
    </source>
</evidence>
<keyword evidence="1" id="KW-0812">Transmembrane</keyword>
<evidence type="ECO:0000313" key="4">
    <source>
        <dbReference type="Proteomes" id="UP001525379"/>
    </source>
</evidence>
<evidence type="ECO:0000313" key="3">
    <source>
        <dbReference type="EMBL" id="MCT2042263.1"/>
    </source>
</evidence>
<keyword evidence="4" id="KW-1185">Reference proteome</keyword>
<organism evidence="3 4">
    <name type="scientific">Pseudoclavibacter albus</name>
    <dbReference type="NCBI Taxonomy" id="272241"/>
    <lineage>
        <taxon>Bacteria</taxon>
        <taxon>Bacillati</taxon>
        <taxon>Actinomycetota</taxon>
        <taxon>Actinomycetes</taxon>
        <taxon>Micrococcales</taxon>
        <taxon>Microbacteriaceae</taxon>
        <taxon>Pseudoclavibacter</taxon>
    </lineage>
</organism>
<dbReference type="Proteomes" id="UP001525379">
    <property type="component" value="Unassembled WGS sequence"/>
</dbReference>
<name>A0ABT2HVB0_9MICO</name>
<accession>A0ABT2HVB0</accession>
<evidence type="ECO:0000259" key="2">
    <source>
        <dbReference type="Pfam" id="PF13400"/>
    </source>
</evidence>
<feature type="transmembrane region" description="Helical" evidence="1">
    <location>
        <begin position="6"/>
        <end position="26"/>
    </location>
</feature>
<dbReference type="InterPro" id="IPR028087">
    <property type="entry name" value="Tad_N"/>
</dbReference>
<feature type="domain" description="Putative Flp pilus-assembly TadG-like N-terminal" evidence="2">
    <location>
        <begin position="2"/>
        <end position="42"/>
    </location>
</feature>
<dbReference type="EMBL" id="JALXSQ010000006">
    <property type="protein sequence ID" value="MCT2042263.1"/>
    <property type="molecule type" value="Genomic_DNA"/>
</dbReference>
<comment type="caution">
    <text evidence="3">The sequence shown here is derived from an EMBL/GenBank/DDBJ whole genome shotgun (WGS) entry which is preliminary data.</text>
</comment>
<reference evidence="3 4" key="1">
    <citation type="submission" date="2022-04" db="EMBL/GenBank/DDBJ databases">
        <title>Human microbiome associated bacterial genomes.</title>
        <authorList>
            <person name="Sandstrom S."/>
            <person name="Salamzade R."/>
            <person name="Kalan L.R."/>
        </authorList>
    </citation>
    <scope>NUCLEOTIDE SEQUENCE [LARGE SCALE GENOMIC DNA]</scope>
    <source>
        <strain evidence="4">p3-SID1799</strain>
    </source>
</reference>